<reference evidence="2 3" key="1">
    <citation type="journal article" date="2018" name="Nat. Ecol. Evol.">
        <title>Pezizomycetes genomes reveal the molecular basis of ectomycorrhizal truffle lifestyle.</title>
        <authorList>
            <person name="Murat C."/>
            <person name="Payen T."/>
            <person name="Noel B."/>
            <person name="Kuo A."/>
            <person name="Morin E."/>
            <person name="Chen J."/>
            <person name="Kohler A."/>
            <person name="Krizsan K."/>
            <person name="Balestrini R."/>
            <person name="Da Silva C."/>
            <person name="Montanini B."/>
            <person name="Hainaut M."/>
            <person name="Levati E."/>
            <person name="Barry K.W."/>
            <person name="Belfiori B."/>
            <person name="Cichocki N."/>
            <person name="Clum A."/>
            <person name="Dockter R.B."/>
            <person name="Fauchery L."/>
            <person name="Guy J."/>
            <person name="Iotti M."/>
            <person name="Le Tacon F."/>
            <person name="Lindquist E.A."/>
            <person name="Lipzen A."/>
            <person name="Malagnac F."/>
            <person name="Mello A."/>
            <person name="Molinier V."/>
            <person name="Miyauchi S."/>
            <person name="Poulain J."/>
            <person name="Riccioni C."/>
            <person name="Rubini A."/>
            <person name="Sitrit Y."/>
            <person name="Splivallo R."/>
            <person name="Traeger S."/>
            <person name="Wang M."/>
            <person name="Zifcakova L."/>
            <person name="Wipf D."/>
            <person name="Zambonelli A."/>
            <person name="Paolocci F."/>
            <person name="Nowrousian M."/>
            <person name="Ottonello S."/>
            <person name="Baldrian P."/>
            <person name="Spatafora J.W."/>
            <person name="Henrissat B."/>
            <person name="Nagy L.G."/>
            <person name="Aury J.M."/>
            <person name="Wincker P."/>
            <person name="Grigoriev I.V."/>
            <person name="Bonfante P."/>
            <person name="Martin F.M."/>
        </authorList>
    </citation>
    <scope>NUCLEOTIDE SEQUENCE [LARGE SCALE GENOMIC DNA]</scope>
    <source>
        <strain evidence="2 3">CCBAS932</strain>
    </source>
</reference>
<dbReference type="Proteomes" id="UP000277580">
    <property type="component" value="Unassembled WGS sequence"/>
</dbReference>
<feature type="non-terminal residue" evidence="2">
    <location>
        <position position="181"/>
    </location>
</feature>
<feature type="compositionally biased region" description="Low complexity" evidence="1">
    <location>
        <begin position="112"/>
        <end position="133"/>
    </location>
</feature>
<protein>
    <submittedName>
        <fullName evidence="2">Uncharacterized protein</fullName>
    </submittedName>
</protein>
<dbReference type="AlphaFoldDB" id="A0A3N4KWS1"/>
<organism evidence="2 3">
    <name type="scientific">Morchella conica CCBAS932</name>
    <dbReference type="NCBI Taxonomy" id="1392247"/>
    <lineage>
        <taxon>Eukaryota</taxon>
        <taxon>Fungi</taxon>
        <taxon>Dikarya</taxon>
        <taxon>Ascomycota</taxon>
        <taxon>Pezizomycotina</taxon>
        <taxon>Pezizomycetes</taxon>
        <taxon>Pezizales</taxon>
        <taxon>Morchellaceae</taxon>
        <taxon>Morchella</taxon>
    </lineage>
</organism>
<evidence type="ECO:0000313" key="3">
    <source>
        <dbReference type="Proteomes" id="UP000277580"/>
    </source>
</evidence>
<name>A0A3N4KWS1_9PEZI</name>
<accession>A0A3N4KWS1</accession>
<feature type="region of interest" description="Disordered" evidence="1">
    <location>
        <begin position="112"/>
        <end position="154"/>
    </location>
</feature>
<dbReference type="PANTHER" id="PTHR42053:SF1">
    <property type="match status" value="1"/>
</dbReference>
<dbReference type="STRING" id="1392247.A0A3N4KWS1"/>
<dbReference type="InParanoid" id="A0A3N4KWS1"/>
<dbReference type="EMBL" id="ML119126">
    <property type="protein sequence ID" value="RPB12801.1"/>
    <property type="molecule type" value="Genomic_DNA"/>
</dbReference>
<evidence type="ECO:0000256" key="1">
    <source>
        <dbReference type="SAM" id="MobiDB-lite"/>
    </source>
</evidence>
<keyword evidence="3" id="KW-1185">Reference proteome</keyword>
<evidence type="ECO:0000313" key="2">
    <source>
        <dbReference type="EMBL" id="RPB12801.1"/>
    </source>
</evidence>
<proteinExistence type="predicted"/>
<dbReference type="OrthoDB" id="5405654at2759"/>
<dbReference type="PANTHER" id="PTHR42053">
    <property type="match status" value="1"/>
</dbReference>
<feature type="region of interest" description="Disordered" evidence="1">
    <location>
        <begin position="1"/>
        <end position="25"/>
    </location>
</feature>
<sequence length="181" mass="19487">MSTPTLKIKTTHTSRGPFSPLPSELPRTPIVGHFDSLKSHDECLKTPITPPAAYTDFLRNTANSPALCKSPGAFFPPNSAKSLLANTQGYYTPTTPYSLAPTSAARRLRIPSSPASAANYSPSTESPASATSRSSEEETEVEARSPRTGPRVTVKQVVTTTVTFTPRMSLMPAPKGKRRRI</sequence>
<gene>
    <name evidence="2" type="ORF">P167DRAFT_535525</name>
</gene>